<name>A0A5E4G941_PRUDU</name>
<dbReference type="PANTHER" id="PTHR23306:SF3">
    <property type="entry name" value="TUMOR SUPPRESSOR PROTEIN 101"/>
    <property type="match status" value="1"/>
</dbReference>
<dbReference type="InParanoid" id="A0A5E4G941"/>
<feature type="domain" description="UEV" evidence="1">
    <location>
        <begin position="43"/>
        <end position="92"/>
    </location>
</feature>
<proteinExistence type="predicted"/>
<evidence type="ECO:0000259" key="1">
    <source>
        <dbReference type="Pfam" id="PF05743"/>
    </source>
</evidence>
<accession>A0A5E4G941</accession>
<dbReference type="Gramene" id="VVA36355">
    <property type="protein sequence ID" value="VVA36355"/>
    <property type="gene ID" value="Prudul26B016914"/>
</dbReference>
<dbReference type="InterPro" id="IPR008883">
    <property type="entry name" value="UEV_N"/>
</dbReference>
<gene>
    <name evidence="2" type="ORF">ALMOND_2B016914</name>
</gene>
<dbReference type="Gene3D" id="3.10.110.10">
    <property type="entry name" value="Ubiquitin Conjugating Enzyme"/>
    <property type="match status" value="1"/>
</dbReference>
<dbReference type="PANTHER" id="PTHR23306">
    <property type="entry name" value="TUMOR SUSCEPTIBILITY GENE 101 PROTEIN-RELATED"/>
    <property type="match status" value="1"/>
</dbReference>
<dbReference type="EMBL" id="CABIKO010000447">
    <property type="protein sequence ID" value="VVA36355.1"/>
    <property type="molecule type" value="Genomic_DNA"/>
</dbReference>
<sequence length="92" mass="10171">MVLPTGQTQTNLRLIQQFLSSVLSQRGPSSLPYAEDTKWNILNHLIFLTTANLSLDPKTATFTHNNGCSVNLLKGTIPMSFHGVTYNILVII</sequence>
<dbReference type="Proteomes" id="UP000327085">
    <property type="component" value="Chromosome 3"/>
</dbReference>
<dbReference type="InterPro" id="IPR052070">
    <property type="entry name" value="ESCRT-I_UEV_domain"/>
</dbReference>
<reference evidence="3" key="1">
    <citation type="journal article" date="2020" name="Plant J.">
        <title>Transposons played a major role in the diversification between the closely related almond and peach genomes: results from the almond genome sequence.</title>
        <authorList>
            <person name="Alioto T."/>
            <person name="Alexiou K.G."/>
            <person name="Bardil A."/>
            <person name="Barteri F."/>
            <person name="Castanera R."/>
            <person name="Cruz F."/>
            <person name="Dhingra A."/>
            <person name="Duval H."/>
            <person name="Fernandez I Marti A."/>
            <person name="Frias L."/>
            <person name="Galan B."/>
            <person name="Garcia J.L."/>
            <person name="Howad W."/>
            <person name="Gomez-Garrido J."/>
            <person name="Gut M."/>
            <person name="Julca I."/>
            <person name="Morata J."/>
            <person name="Puigdomenech P."/>
            <person name="Ribeca P."/>
            <person name="Rubio Cabetas M.J."/>
            <person name="Vlasova A."/>
            <person name="Wirthensohn M."/>
            <person name="Garcia-Mas J."/>
            <person name="Gabaldon T."/>
            <person name="Casacuberta J.M."/>
            <person name="Arus P."/>
        </authorList>
    </citation>
    <scope>NUCLEOTIDE SEQUENCE [LARGE SCALE GENOMIC DNA]</scope>
    <source>
        <strain evidence="3">cv. Texas</strain>
    </source>
</reference>
<dbReference type="GO" id="GO:0000813">
    <property type="term" value="C:ESCRT I complex"/>
    <property type="evidence" value="ECO:0007669"/>
    <property type="project" value="TreeGrafter"/>
</dbReference>
<dbReference type="GO" id="GO:0015031">
    <property type="term" value="P:protein transport"/>
    <property type="evidence" value="ECO:0007669"/>
    <property type="project" value="InterPro"/>
</dbReference>
<evidence type="ECO:0000313" key="3">
    <source>
        <dbReference type="Proteomes" id="UP000327085"/>
    </source>
</evidence>
<dbReference type="Pfam" id="PF05743">
    <property type="entry name" value="UEV"/>
    <property type="match status" value="1"/>
</dbReference>
<dbReference type="CDD" id="cd11685">
    <property type="entry name" value="UEV_TSG101-like"/>
    <property type="match status" value="1"/>
</dbReference>
<dbReference type="GO" id="GO:0008333">
    <property type="term" value="P:endosome to lysosome transport"/>
    <property type="evidence" value="ECO:0007669"/>
    <property type="project" value="TreeGrafter"/>
</dbReference>
<dbReference type="AlphaFoldDB" id="A0A5E4G941"/>
<dbReference type="InterPro" id="IPR016135">
    <property type="entry name" value="UBQ-conjugating_enzyme/RWD"/>
</dbReference>
<evidence type="ECO:0000313" key="2">
    <source>
        <dbReference type="EMBL" id="VVA36355.1"/>
    </source>
</evidence>
<dbReference type="GO" id="GO:0043130">
    <property type="term" value="F:ubiquitin binding"/>
    <property type="evidence" value="ECO:0007669"/>
    <property type="project" value="TreeGrafter"/>
</dbReference>
<protein>
    <submittedName>
        <fullName evidence="2">PREDICTED: ELC</fullName>
    </submittedName>
</protein>
<organism evidence="2 3">
    <name type="scientific">Prunus dulcis</name>
    <name type="common">Almond</name>
    <name type="synonym">Amygdalus dulcis</name>
    <dbReference type="NCBI Taxonomy" id="3755"/>
    <lineage>
        <taxon>Eukaryota</taxon>
        <taxon>Viridiplantae</taxon>
        <taxon>Streptophyta</taxon>
        <taxon>Embryophyta</taxon>
        <taxon>Tracheophyta</taxon>
        <taxon>Spermatophyta</taxon>
        <taxon>Magnoliopsida</taxon>
        <taxon>eudicotyledons</taxon>
        <taxon>Gunneridae</taxon>
        <taxon>Pentapetalae</taxon>
        <taxon>rosids</taxon>
        <taxon>fabids</taxon>
        <taxon>Rosales</taxon>
        <taxon>Rosaceae</taxon>
        <taxon>Amygdaloideae</taxon>
        <taxon>Amygdaleae</taxon>
        <taxon>Prunus</taxon>
    </lineage>
</organism>